<protein>
    <submittedName>
        <fullName evidence="1">Uncharacterized protein</fullName>
    </submittedName>
</protein>
<dbReference type="EMBL" id="CAVMJV010000091">
    <property type="protein sequence ID" value="CAK5091971.1"/>
    <property type="molecule type" value="Genomic_DNA"/>
</dbReference>
<keyword evidence="2" id="KW-1185">Reference proteome</keyword>
<proteinExistence type="predicted"/>
<reference evidence="1" key="1">
    <citation type="submission" date="2023-11" db="EMBL/GenBank/DDBJ databases">
        <authorList>
            <person name="Poullet M."/>
        </authorList>
    </citation>
    <scope>NUCLEOTIDE SEQUENCE</scope>
    <source>
        <strain evidence="1">E1834</strain>
    </source>
</reference>
<name>A0ACB1AKD2_MELEN</name>
<accession>A0ACB1AKD2</accession>
<comment type="caution">
    <text evidence="1">The sequence shown here is derived from an EMBL/GenBank/DDBJ whole genome shotgun (WGS) entry which is preliminary data.</text>
</comment>
<gene>
    <name evidence="1" type="ORF">MENTE1834_LOCUS39839</name>
</gene>
<evidence type="ECO:0000313" key="1">
    <source>
        <dbReference type="EMBL" id="CAK5091971.1"/>
    </source>
</evidence>
<evidence type="ECO:0000313" key="2">
    <source>
        <dbReference type="Proteomes" id="UP001497535"/>
    </source>
</evidence>
<sequence length="113" mass="12628">MFDFLVKVSLAVSGVLQPPVTTQLDQQQSTLKKGCLSKQKASKNATSFTASQQPKFVWAPTKPSFEEIYAEDKQQNSPWFAAPGAVLHFGLFCMDSLPRLRAECISWLFHYGV</sequence>
<organism evidence="1 2">
    <name type="scientific">Meloidogyne enterolobii</name>
    <name type="common">Root-knot nematode worm</name>
    <name type="synonym">Meloidogyne mayaguensis</name>
    <dbReference type="NCBI Taxonomy" id="390850"/>
    <lineage>
        <taxon>Eukaryota</taxon>
        <taxon>Metazoa</taxon>
        <taxon>Ecdysozoa</taxon>
        <taxon>Nematoda</taxon>
        <taxon>Chromadorea</taxon>
        <taxon>Rhabditida</taxon>
        <taxon>Tylenchina</taxon>
        <taxon>Tylenchomorpha</taxon>
        <taxon>Tylenchoidea</taxon>
        <taxon>Meloidogynidae</taxon>
        <taxon>Meloidogyninae</taxon>
        <taxon>Meloidogyne</taxon>
    </lineage>
</organism>
<dbReference type="Proteomes" id="UP001497535">
    <property type="component" value="Unassembled WGS sequence"/>
</dbReference>